<gene>
    <name evidence="2" type="ORF">NLU04_34490</name>
</gene>
<dbReference type="Pfam" id="PF18735">
    <property type="entry name" value="HEPN_RiboL-PSP"/>
    <property type="match status" value="1"/>
</dbReference>
<keyword evidence="2" id="KW-0614">Plasmid</keyword>
<organism evidence="2 3">
    <name type="scientific">Streptomyces cavourensis</name>
    <dbReference type="NCBI Taxonomy" id="67258"/>
    <lineage>
        <taxon>Bacteria</taxon>
        <taxon>Bacillati</taxon>
        <taxon>Actinomycetota</taxon>
        <taxon>Actinomycetes</taxon>
        <taxon>Kitasatosporales</taxon>
        <taxon>Streptomycetaceae</taxon>
        <taxon>Streptomyces</taxon>
    </lineage>
</organism>
<sequence length="251" mass="28458">MGAPPKMSARDAFNLNMQDAEMLVELAKLLSNQRVRRMRVELRQRLGSALSLPQKYWDDLECLENERVFVTFKPGHAEWRERLKESNLRPLLRQALVAACAAVETFCADRVMELYPTAIRKDPPPSRLLELSLTVDDYLAIEKKYTKKAWGLRQVVELEVRQRASPAPAQIGQLFSLVGKSGLFPQIDKIRKVAKKVSTQELDRIVERRNLIAHTGDRSGRGRATISVAEVEADLAIIVEIIDALDQLTKD</sequence>
<geneLocation type="plasmid" evidence="2 3">
    <name>unnamed</name>
</geneLocation>
<name>A0ABY5FIV7_9ACTN</name>
<keyword evidence="3" id="KW-1185">Reference proteome</keyword>
<reference evidence="2" key="1">
    <citation type="submission" date="2022-07" db="EMBL/GenBank/DDBJ databases">
        <title>Genomic of Streptomyces cavourensis F2.</title>
        <authorList>
            <person name="Hu S."/>
            <person name="Liang W."/>
        </authorList>
    </citation>
    <scope>NUCLEOTIDE SEQUENCE</scope>
    <source>
        <strain evidence="2">F2</strain>
        <plasmid evidence="2">unnamed</plasmid>
    </source>
</reference>
<protein>
    <submittedName>
        <fullName evidence="2">HEPN domain-containing protein</fullName>
    </submittedName>
</protein>
<feature type="domain" description="RiboL-PSP-HEPN" evidence="1">
    <location>
        <begin position="87"/>
        <end position="249"/>
    </location>
</feature>
<proteinExistence type="predicted"/>
<evidence type="ECO:0000259" key="1">
    <source>
        <dbReference type="Pfam" id="PF18735"/>
    </source>
</evidence>
<dbReference type="InterPro" id="IPR041519">
    <property type="entry name" value="HEPN_RiboL-PSP"/>
</dbReference>
<evidence type="ECO:0000313" key="2">
    <source>
        <dbReference type="EMBL" id="UTR83624.1"/>
    </source>
</evidence>
<dbReference type="RefSeq" id="WP_255240302.1">
    <property type="nucleotide sequence ID" value="NZ_CP101398.1"/>
</dbReference>
<dbReference type="EMBL" id="CP101398">
    <property type="protein sequence ID" value="UTR83624.1"/>
    <property type="molecule type" value="Genomic_DNA"/>
</dbReference>
<dbReference type="Proteomes" id="UP001058236">
    <property type="component" value="Plasmid unnamed"/>
</dbReference>
<evidence type="ECO:0000313" key="3">
    <source>
        <dbReference type="Proteomes" id="UP001058236"/>
    </source>
</evidence>
<accession>A0ABY5FIV7</accession>